<dbReference type="EMBL" id="SMMG02000001">
    <property type="protein sequence ID" value="KAA3488044.1"/>
    <property type="molecule type" value="Genomic_DNA"/>
</dbReference>
<dbReference type="PANTHER" id="PTHR46148">
    <property type="entry name" value="CHROMO DOMAIN-CONTAINING PROTEIN"/>
    <property type="match status" value="1"/>
</dbReference>
<keyword evidence="1" id="KW-0418">Kinase</keyword>
<keyword evidence="2" id="KW-1185">Reference proteome</keyword>
<name>A0A5B6X436_9ROSI</name>
<reference evidence="2" key="1">
    <citation type="journal article" date="2019" name="Plant Biotechnol. J.">
        <title>Genome sequencing of the Australian wild diploid species Gossypium australe highlights disease resistance and delayed gland morphogenesis.</title>
        <authorList>
            <person name="Cai Y."/>
            <person name="Cai X."/>
            <person name="Wang Q."/>
            <person name="Wang P."/>
            <person name="Zhang Y."/>
            <person name="Cai C."/>
            <person name="Xu Y."/>
            <person name="Wang K."/>
            <person name="Zhou Z."/>
            <person name="Wang C."/>
            <person name="Geng S."/>
            <person name="Li B."/>
            <person name="Dong Q."/>
            <person name="Hou Y."/>
            <person name="Wang H."/>
            <person name="Ai P."/>
            <person name="Liu Z."/>
            <person name="Yi F."/>
            <person name="Sun M."/>
            <person name="An G."/>
            <person name="Cheng J."/>
            <person name="Zhang Y."/>
            <person name="Shi Q."/>
            <person name="Xie Y."/>
            <person name="Shi X."/>
            <person name="Chang Y."/>
            <person name="Huang F."/>
            <person name="Chen Y."/>
            <person name="Hong S."/>
            <person name="Mi L."/>
            <person name="Sun Q."/>
            <person name="Zhang L."/>
            <person name="Zhou B."/>
            <person name="Peng R."/>
            <person name="Zhang X."/>
            <person name="Liu F."/>
        </authorList>
    </citation>
    <scope>NUCLEOTIDE SEQUENCE [LARGE SCALE GENOMIC DNA]</scope>
    <source>
        <strain evidence="2">cv. PA1801</strain>
    </source>
</reference>
<keyword evidence="1" id="KW-0808">Transferase</keyword>
<dbReference type="AlphaFoldDB" id="A0A5B6X436"/>
<gene>
    <name evidence="1" type="ORF">EPI10_031825</name>
</gene>
<organism evidence="1 2">
    <name type="scientific">Gossypium australe</name>
    <dbReference type="NCBI Taxonomy" id="47621"/>
    <lineage>
        <taxon>Eukaryota</taxon>
        <taxon>Viridiplantae</taxon>
        <taxon>Streptophyta</taxon>
        <taxon>Embryophyta</taxon>
        <taxon>Tracheophyta</taxon>
        <taxon>Spermatophyta</taxon>
        <taxon>Magnoliopsida</taxon>
        <taxon>eudicotyledons</taxon>
        <taxon>Gunneridae</taxon>
        <taxon>Pentapetalae</taxon>
        <taxon>rosids</taxon>
        <taxon>malvids</taxon>
        <taxon>Malvales</taxon>
        <taxon>Malvaceae</taxon>
        <taxon>Malvoideae</taxon>
        <taxon>Gossypium</taxon>
    </lineage>
</organism>
<dbReference type="PANTHER" id="PTHR46148:SF44">
    <property type="entry name" value="GAG-POL POLYPROTEIN"/>
    <property type="match status" value="1"/>
</dbReference>
<comment type="caution">
    <text evidence="1">The sequence shown here is derived from an EMBL/GenBank/DDBJ whole genome shotgun (WGS) entry which is preliminary data.</text>
</comment>
<evidence type="ECO:0000313" key="2">
    <source>
        <dbReference type="Proteomes" id="UP000325315"/>
    </source>
</evidence>
<dbReference type="OrthoDB" id="998764at2759"/>
<keyword evidence="1" id="KW-0675">Receptor</keyword>
<dbReference type="Proteomes" id="UP000325315">
    <property type="component" value="Unassembled WGS sequence"/>
</dbReference>
<accession>A0A5B6X436</accession>
<protein>
    <submittedName>
        <fullName evidence="1">Receptor-like protein kinase</fullName>
    </submittedName>
</protein>
<dbReference type="GO" id="GO:0016301">
    <property type="term" value="F:kinase activity"/>
    <property type="evidence" value="ECO:0007669"/>
    <property type="project" value="UniProtKB-KW"/>
</dbReference>
<evidence type="ECO:0000313" key="1">
    <source>
        <dbReference type="EMBL" id="KAA3488044.1"/>
    </source>
</evidence>
<proteinExistence type="predicted"/>
<sequence length="216" mass="25470">MFLRLSDYMVCQFPLFLIEIHGSHPGSEISTRSSGTAFHPQMDGQPECVIQILENMFRCCILKFEGNWKRNDYPSSQVLKLHRTKFYMIMNVKLHSIGLSLVRKRIHRIDLVCEIEENPRFIGPYEIIEKNRTCYVQFGIILKDLIEFINVIYVYMLRRYRSDPSHVISLINIGIQFDIYATTFDMTHSEGLIEIMACEVKELRNKKVTLVKKIWQ</sequence>